<gene>
    <name evidence="2" type="ORF">LTRI10_LOCUS16905</name>
</gene>
<proteinExistence type="predicted"/>
<evidence type="ECO:0000256" key="1">
    <source>
        <dbReference type="SAM" id="MobiDB-lite"/>
    </source>
</evidence>
<evidence type="ECO:0000313" key="2">
    <source>
        <dbReference type="EMBL" id="CAL1375083.1"/>
    </source>
</evidence>
<organism evidence="2 3">
    <name type="scientific">Linum trigynum</name>
    <dbReference type="NCBI Taxonomy" id="586398"/>
    <lineage>
        <taxon>Eukaryota</taxon>
        <taxon>Viridiplantae</taxon>
        <taxon>Streptophyta</taxon>
        <taxon>Embryophyta</taxon>
        <taxon>Tracheophyta</taxon>
        <taxon>Spermatophyta</taxon>
        <taxon>Magnoliopsida</taxon>
        <taxon>eudicotyledons</taxon>
        <taxon>Gunneridae</taxon>
        <taxon>Pentapetalae</taxon>
        <taxon>rosids</taxon>
        <taxon>fabids</taxon>
        <taxon>Malpighiales</taxon>
        <taxon>Linaceae</taxon>
        <taxon>Linum</taxon>
    </lineage>
</organism>
<sequence>MRWNQIDIAIGLAKSTIQTPVEMKFLTITIKNQSGKLKSRSDGIKTSYEVEMKFQTITLIENENGKGKTEVPRPSLLLLPSADDSSS</sequence>
<evidence type="ECO:0000313" key="3">
    <source>
        <dbReference type="Proteomes" id="UP001497516"/>
    </source>
</evidence>
<dbReference type="AlphaFoldDB" id="A0AAV2DM77"/>
<dbReference type="EMBL" id="OZ034816">
    <property type="protein sequence ID" value="CAL1375083.1"/>
    <property type="molecule type" value="Genomic_DNA"/>
</dbReference>
<protein>
    <submittedName>
        <fullName evidence="2">Uncharacterized protein</fullName>
    </submittedName>
</protein>
<dbReference type="Proteomes" id="UP001497516">
    <property type="component" value="Chromosome 3"/>
</dbReference>
<name>A0AAV2DM77_9ROSI</name>
<keyword evidence="3" id="KW-1185">Reference proteome</keyword>
<reference evidence="2 3" key="1">
    <citation type="submission" date="2024-04" db="EMBL/GenBank/DDBJ databases">
        <authorList>
            <person name="Fracassetti M."/>
        </authorList>
    </citation>
    <scope>NUCLEOTIDE SEQUENCE [LARGE SCALE GENOMIC DNA]</scope>
</reference>
<feature type="compositionally biased region" description="Low complexity" evidence="1">
    <location>
        <begin position="74"/>
        <end position="87"/>
    </location>
</feature>
<feature type="region of interest" description="Disordered" evidence="1">
    <location>
        <begin position="64"/>
        <end position="87"/>
    </location>
</feature>
<accession>A0AAV2DM77</accession>